<feature type="transmembrane region" description="Helical" evidence="1">
    <location>
        <begin position="37"/>
        <end position="56"/>
    </location>
</feature>
<evidence type="ECO:0008006" key="4">
    <source>
        <dbReference type="Google" id="ProtNLM"/>
    </source>
</evidence>
<evidence type="ECO:0000313" key="3">
    <source>
        <dbReference type="Proteomes" id="UP001499954"/>
    </source>
</evidence>
<proteinExistence type="predicted"/>
<feature type="transmembrane region" description="Helical" evidence="1">
    <location>
        <begin position="122"/>
        <end position="140"/>
    </location>
</feature>
<keyword evidence="1" id="KW-1133">Transmembrane helix</keyword>
<dbReference type="RefSeq" id="WP_157415082.1">
    <property type="nucleotide sequence ID" value="NZ_BAAAMK010000001.1"/>
</dbReference>
<dbReference type="Proteomes" id="UP001499954">
    <property type="component" value="Unassembled WGS sequence"/>
</dbReference>
<protein>
    <recommendedName>
        <fullName evidence="4">Integral membrane protein</fullName>
    </recommendedName>
</protein>
<evidence type="ECO:0000313" key="2">
    <source>
        <dbReference type="EMBL" id="GAA1939977.1"/>
    </source>
</evidence>
<organism evidence="2 3">
    <name type="scientific">Agromyces allii</name>
    <dbReference type="NCBI Taxonomy" id="393607"/>
    <lineage>
        <taxon>Bacteria</taxon>
        <taxon>Bacillati</taxon>
        <taxon>Actinomycetota</taxon>
        <taxon>Actinomycetes</taxon>
        <taxon>Micrococcales</taxon>
        <taxon>Microbacteriaceae</taxon>
        <taxon>Agromyces</taxon>
    </lineage>
</organism>
<dbReference type="EMBL" id="BAAAMK010000001">
    <property type="protein sequence ID" value="GAA1939977.1"/>
    <property type="molecule type" value="Genomic_DNA"/>
</dbReference>
<keyword evidence="1" id="KW-0812">Transmembrane</keyword>
<evidence type="ECO:0000256" key="1">
    <source>
        <dbReference type="SAM" id="Phobius"/>
    </source>
</evidence>
<reference evidence="2 3" key="1">
    <citation type="journal article" date="2019" name="Int. J. Syst. Evol. Microbiol.">
        <title>The Global Catalogue of Microorganisms (GCM) 10K type strain sequencing project: providing services to taxonomists for standard genome sequencing and annotation.</title>
        <authorList>
            <consortium name="The Broad Institute Genomics Platform"/>
            <consortium name="The Broad Institute Genome Sequencing Center for Infectious Disease"/>
            <person name="Wu L."/>
            <person name="Ma J."/>
        </authorList>
    </citation>
    <scope>NUCLEOTIDE SEQUENCE [LARGE SCALE GENOMIC DNA]</scope>
    <source>
        <strain evidence="2 3">JCM 13584</strain>
    </source>
</reference>
<gene>
    <name evidence="2" type="ORF">GCM10009717_02910</name>
</gene>
<keyword evidence="3" id="KW-1185">Reference proteome</keyword>
<sequence>MTSRWARVARGGVIAAFATFVAAVSHTVGGGSAPGGLAIGLSFAFSALLCIAVVGAKLSAVRTVVAVSIAQFALHALYSVHGASGGAAAVGSSVANAAGAHHHAAFALPAAVTSAAPFSYDLSMLATHVAAVVVTVLAIRHGDAALRAALRAGGLLAASVLPSMPALVVLAPKATVAPAARFEAPRMLAGLLHLSVMRHRGPPQGFAAA</sequence>
<accession>A0ABN2Q0H5</accession>
<feature type="transmembrane region" description="Helical" evidence="1">
    <location>
        <begin position="152"/>
        <end position="171"/>
    </location>
</feature>
<name>A0ABN2Q0H5_9MICO</name>
<keyword evidence="1" id="KW-0472">Membrane</keyword>
<comment type="caution">
    <text evidence="2">The sequence shown here is derived from an EMBL/GenBank/DDBJ whole genome shotgun (WGS) entry which is preliminary data.</text>
</comment>